<feature type="transmembrane region" description="Helical" evidence="6">
    <location>
        <begin position="62"/>
        <end position="84"/>
    </location>
</feature>
<reference evidence="9 10" key="1">
    <citation type="journal article" date="2022" name="Cell">
        <title>Repeat-based holocentromeres influence genome architecture and karyotype evolution.</title>
        <authorList>
            <person name="Hofstatter P.G."/>
            <person name="Thangavel G."/>
            <person name="Lux T."/>
            <person name="Neumann P."/>
            <person name="Vondrak T."/>
            <person name="Novak P."/>
            <person name="Zhang M."/>
            <person name="Costa L."/>
            <person name="Castellani M."/>
            <person name="Scott A."/>
            <person name="Toegelov H."/>
            <person name="Fuchs J."/>
            <person name="Mata-Sucre Y."/>
            <person name="Dias Y."/>
            <person name="Vanzela A.L.L."/>
            <person name="Huettel B."/>
            <person name="Almeida C.C.S."/>
            <person name="Simkova H."/>
            <person name="Souza G."/>
            <person name="Pedrosa-Harand A."/>
            <person name="Macas J."/>
            <person name="Mayer K.F.X."/>
            <person name="Houben A."/>
            <person name="Marques A."/>
        </authorList>
    </citation>
    <scope>NUCLEOTIDE SEQUENCE [LARGE SCALE GENOMIC DNA]</scope>
    <source>
        <strain evidence="9">RhyTen1mFocal</strain>
    </source>
</reference>
<dbReference type="InterPro" id="IPR012171">
    <property type="entry name" value="Fatty_acid_desaturase"/>
</dbReference>
<evidence type="ECO:0008006" key="11">
    <source>
        <dbReference type="Google" id="ProtNLM"/>
    </source>
</evidence>
<evidence type="ECO:0000313" key="10">
    <source>
        <dbReference type="Proteomes" id="UP001210211"/>
    </source>
</evidence>
<evidence type="ECO:0000256" key="3">
    <source>
        <dbReference type="ARBA" id="ARBA00009295"/>
    </source>
</evidence>
<comment type="similarity">
    <text evidence="3">Belongs to the fatty acid desaturase type 1 family.</text>
</comment>
<evidence type="ECO:0000256" key="2">
    <source>
        <dbReference type="ARBA" id="ARBA00005189"/>
    </source>
</evidence>
<name>A0AAD6EPX7_9POAL</name>
<comment type="pathway">
    <text evidence="2">Lipid metabolism.</text>
</comment>
<dbReference type="EMBL" id="JAMRDG010000001">
    <property type="protein sequence ID" value="KAJ3696595.1"/>
    <property type="molecule type" value="Genomic_DNA"/>
</dbReference>
<dbReference type="Pfam" id="PF11960">
    <property type="entry name" value="DUF3474"/>
    <property type="match status" value="1"/>
</dbReference>
<evidence type="ECO:0000259" key="7">
    <source>
        <dbReference type="Pfam" id="PF00487"/>
    </source>
</evidence>
<dbReference type="GO" id="GO:0006629">
    <property type="term" value="P:lipid metabolic process"/>
    <property type="evidence" value="ECO:0007669"/>
    <property type="project" value="InterPro"/>
</dbReference>
<feature type="transmembrane region" description="Helical" evidence="6">
    <location>
        <begin position="231"/>
        <end position="250"/>
    </location>
</feature>
<feature type="domain" description="Fatty acid desaturase N-terminal" evidence="8">
    <location>
        <begin position="15"/>
        <end position="70"/>
    </location>
</feature>
<evidence type="ECO:0000256" key="6">
    <source>
        <dbReference type="SAM" id="Phobius"/>
    </source>
</evidence>
<organism evidence="9 10">
    <name type="scientific">Rhynchospora tenuis</name>
    <dbReference type="NCBI Taxonomy" id="198213"/>
    <lineage>
        <taxon>Eukaryota</taxon>
        <taxon>Viridiplantae</taxon>
        <taxon>Streptophyta</taxon>
        <taxon>Embryophyta</taxon>
        <taxon>Tracheophyta</taxon>
        <taxon>Spermatophyta</taxon>
        <taxon>Magnoliopsida</taxon>
        <taxon>Liliopsida</taxon>
        <taxon>Poales</taxon>
        <taxon>Cyperaceae</taxon>
        <taxon>Cyperoideae</taxon>
        <taxon>Rhynchosporeae</taxon>
        <taxon>Rhynchospora</taxon>
    </lineage>
</organism>
<comment type="caution">
    <text evidence="9">The sequence shown here is derived from an EMBL/GenBank/DDBJ whole genome shotgun (WGS) entry which is preliminary data.</text>
</comment>
<feature type="transmembrane region" description="Helical" evidence="6">
    <location>
        <begin position="122"/>
        <end position="142"/>
    </location>
</feature>
<keyword evidence="6" id="KW-1133">Transmembrane helix</keyword>
<gene>
    <name evidence="9" type="ORF">LUZ61_000300</name>
</gene>
<sequence>MVAGVSTIKTECVTQEKSNKTCTNPKKFTKAPIEHPTFTLSQIKKSIPPHCFNRSAFRSFSYVLQDLLICSILLYIAVAWIPTIPSPFHYAAWILYWAAQGSVLAGIWILGHECGHQAFSDYFMLNDLVGILLHTILLVPYFSMKYSHSRHHSNTSSLDRDEVFVPKQKFDLPLYSKYIYNNPLGRLLSITIQLALGWTLYMILNVSGRQYSCFACHYDPYSPIFLDRERAHVLISDVFMVVAAFVLYYLASSFGFWWLVRVYTVPLLVENGCIVLMSYLHHTHPALPHYDSTEWDWMRGMLSTVDRDYGFFNKVFHHAPDTHVVHHLFPAIPHYHAIEATKAIKTILGDYYWSDGTPILQALWREVKECVYVEQNDCTDGDKTRGVYWYSNKF</sequence>
<dbReference type="PANTHER" id="PTHR32100">
    <property type="entry name" value="OMEGA-6 FATTY ACID DESATURASE, CHLOROPLASTIC"/>
    <property type="match status" value="1"/>
</dbReference>
<accession>A0AAD6EPX7</accession>
<dbReference type="GO" id="GO:0016020">
    <property type="term" value="C:membrane"/>
    <property type="evidence" value="ECO:0007669"/>
    <property type="project" value="UniProtKB-SubCell"/>
</dbReference>
<evidence type="ECO:0000313" key="9">
    <source>
        <dbReference type="EMBL" id="KAJ3696595.1"/>
    </source>
</evidence>
<proteinExistence type="inferred from homology"/>
<dbReference type="Pfam" id="PF00487">
    <property type="entry name" value="FA_desaturase"/>
    <property type="match status" value="1"/>
</dbReference>
<keyword evidence="10" id="KW-1185">Reference proteome</keyword>
<keyword evidence="5 6" id="KW-0472">Membrane</keyword>
<dbReference type="Proteomes" id="UP001210211">
    <property type="component" value="Unassembled WGS sequence"/>
</dbReference>
<protein>
    <recommendedName>
        <fullName evidence="11">Fatty acid desaturase domain-containing protein</fullName>
    </recommendedName>
</protein>
<feature type="domain" description="Fatty acid desaturase" evidence="7">
    <location>
        <begin position="92"/>
        <end position="354"/>
    </location>
</feature>
<dbReference type="InterPro" id="IPR021863">
    <property type="entry name" value="FAS_N"/>
</dbReference>
<feature type="transmembrane region" description="Helical" evidence="6">
    <location>
        <begin position="90"/>
        <end position="110"/>
    </location>
</feature>
<keyword evidence="4" id="KW-0560">Oxidoreductase</keyword>
<evidence type="ECO:0000259" key="8">
    <source>
        <dbReference type="Pfam" id="PF11960"/>
    </source>
</evidence>
<evidence type="ECO:0000256" key="5">
    <source>
        <dbReference type="ARBA" id="ARBA00023136"/>
    </source>
</evidence>
<dbReference type="AlphaFoldDB" id="A0AAD6EPX7"/>
<evidence type="ECO:0000256" key="4">
    <source>
        <dbReference type="ARBA" id="ARBA00023002"/>
    </source>
</evidence>
<comment type="subcellular location">
    <subcellularLocation>
        <location evidence="1">Membrane</location>
    </subcellularLocation>
</comment>
<dbReference type="GO" id="GO:0016717">
    <property type="term" value="F:oxidoreductase activity, acting on paired donors, with oxidation of a pair of donors resulting in the reduction of molecular oxygen to two molecules of water"/>
    <property type="evidence" value="ECO:0007669"/>
    <property type="project" value="InterPro"/>
</dbReference>
<dbReference type="InterPro" id="IPR005804">
    <property type="entry name" value="FA_desaturase_dom"/>
</dbReference>
<dbReference type="CDD" id="cd03507">
    <property type="entry name" value="Delta12-FADS-like"/>
    <property type="match status" value="1"/>
</dbReference>
<feature type="transmembrane region" description="Helical" evidence="6">
    <location>
        <begin position="184"/>
        <end position="204"/>
    </location>
</feature>
<keyword evidence="6" id="KW-0812">Transmembrane</keyword>
<evidence type="ECO:0000256" key="1">
    <source>
        <dbReference type="ARBA" id="ARBA00004370"/>
    </source>
</evidence>